<dbReference type="PANTHER" id="PTHR30026:SF20">
    <property type="entry name" value="OUTER MEMBRANE PROTEIN TOLC"/>
    <property type="match status" value="1"/>
</dbReference>
<dbReference type="Gene3D" id="1.20.1600.10">
    <property type="entry name" value="Outer membrane efflux proteins (OEP)"/>
    <property type="match status" value="1"/>
</dbReference>
<organism evidence="8 9">
    <name type="scientific">Pedobacter aquae</name>
    <dbReference type="NCBI Taxonomy" id="2605747"/>
    <lineage>
        <taxon>Bacteria</taxon>
        <taxon>Pseudomonadati</taxon>
        <taxon>Bacteroidota</taxon>
        <taxon>Sphingobacteriia</taxon>
        <taxon>Sphingobacteriales</taxon>
        <taxon>Sphingobacteriaceae</taxon>
        <taxon>Pedobacter</taxon>
    </lineage>
</organism>
<feature type="signal peptide" evidence="7">
    <location>
        <begin position="1"/>
        <end position="19"/>
    </location>
</feature>
<keyword evidence="2" id="KW-1134">Transmembrane beta strand</keyword>
<feature type="chain" id="PRO_5022725792" evidence="7">
    <location>
        <begin position="20"/>
        <end position="462"/>
    </location>
</feature>
<evidence type="ECO:0000256" key="4">
    <source>
        <dbReference type="ARBA" id="ARBA00023136"/>
    </source>
</evidence>
<evidence type="ECO:0000313" key="8">
    <source>
        <dbReference type="EMBL" id="QEK50949.1"/>
    </source>
</evidence>
<dbReference type="EMBL" id="CP043329">
    <property type="protein sequence ID" value="QEK50949.1"/>
    <property type="molecule type" value="Genomic_DNA"/>
</dbReference>
<keyword evidence="7" id="KW-0732">Signal</keyword>
<dbReference type="GO" id="GO:0009279">
    <property type="term" value="C:cell outer membrane"/>
    <property type="evidence" value="ECO:0007669"/>
    <property type="project" value="UniProtKB-SubCell"/>
</dbReference>
<keyword evidence="3" id="KW-0812">Transmembrane</keyword>
<feature type="coiled-coil region" evidence="6">
    <location>
        <begin position="425"/>
        <end position="453"/>
    </location>
</feature>
<dbReference type="InterPro" id="IPR051906">
    <property type="entry name" value="TolC-like"/>
</dbReference>
<dbReference type="GO" id="GO:0015562">
    <property type="term" value="F:efflux transmembrane transporter activity"/>
    <property type="evidence" value="ECO:0007669"/>
    <property type="project" value="InterPro"/>
</dbReference>
<proteinExistence type="predicted"/>
<evidence type="ECO:0000256" key="2">
    <source>
        <dbReference type="ARBA" id="ARBA00022452"/>
    </source>
</evidence>
<evidence type="ECO:0000256" key="7">
    <source>
        <dbReference type="SAM" id="SignalP"/>
    </source>
</evidence>
<protein>
    <submittedName>
        <fullName evidence="8">TolC family protein</fullName>
    </submittedName>
</protein>
<dbReference type="RefSeq" id="WP_081987694.1">
    <property type="nucleotide sequence ID" value="NZ_CP043329.1"/>
</dbReference>
<name>A0A5C0VFX2_9SPHI</name>
<keyword evidence="4" id="KW-0472">Membrane</keyword>
<feature type="coiled-coil region" evidence="6">
    <location>
        <begin position="348"/>
        <end position="375"/>
    </location>
</feature>
<dbReference type="KEGG" id="pej:FYC62_04115"/>
<sequence>MKRLLVSIILIAFLLPAFAQQQPTDTLKWESFKEIIRSYHPVAQQANLVGRLAKARMQQAWGGFDPKLSVDYDRKAFDGTEYFQFLTPEVKIPLWYGIELKGNYATAEGAFLNPESKLPKEGLSNVGVNFSLGKGLLMDKRRAALKQARIFTEASENEQILIINDLILNAGEAYLGWQNQYKIAEVYRQALALSTVRFEAVKEGFRGGDRPAIDTVEALTQVQQREVQYQQANLDLQVAKYLLASFLWLEDNTPVDIEKLNALPQEANITLPESAELNIANNPKLLSYDFKLRDLQIERRLKAESLRPTIDLQVGLLNNDTQFLRNVNRRFWEQNNKVSFQIAMPLTFAAARGELAEAKIKIRNTELEQDLVRNDLSVKLSQNLAEFGALQNQLRTLKEALVANQKLLEGEEMRFKFGDSSLFLINARESKLIEAQEKLIETQNKMLKNKLKKEWLLGSLVN</sequence>
<evidence type="ECO:0000256" key="3">
    <source>
        <dbReference type="ARBA" id="ARBA00022692"/>
    </source>
</evidence>
<evidence type="ECO:0000256" key="5">
    <source>
        <dbReference type="ARBA" id="ARBA00023237"/>
    </source>
</evidence>
<dbReference type="AlphaFoldDB" id="A0A5C0VFX2"/>
<keyword evidence="6" id="KW-0175">Coiled coil</keyword>
<dbReference type="PANTHER" id="PTHR30026">
    <property type="entry name" value="OUTER MEMBRANE PROTEIN TOLC"/>
    <property type="match status" value="1"/>
</dbReference>
<evidence type="ECO:0000313" key="9">
    <source>
        <dbReference type="Proteomes" id="UP000323653"/>
    </source>
</evidence>
<dbReference type="GO" id="GO:1990281">
    <property type="term" value="C:efflux pump complex"/>
    <property type="evidence" value="ECO:0007669"/>
    <property type="project" value="TreeGrafter"/>
</dbReference>
<evidence type="ECO:0000256" key="1">
    <source>
        <dbReference type="ARBA" id="ARBA00004442"/>
    </source>
</evidence>
<keyword evidence="5" id="KW-0998">Cell outer membrane</keyword>
<dbReference type="SUPFAM" id="SSF56954">
    <property type="entry name" value="Outer membrane efflux proteins (OEP)"/>
    <property type="match status" value="1"/>
</dbReference>
<keyword evidence="9" id="KW-1185">Reference proteome</keyword>
<reference evidence="8 9" key="1">
    <citation type="submission" date="2019-08" db="EMBL/GenBank/DDBJ databases">
        <title>Pedobacter sp. nov., isolated from Han river, South Korea.</title>
        <authorList>
            <person name="Lee D.-H."/>
            <person name="Kim Y.-S."/>
            <person name="Hwang E.-M."/>
            <person name="Le Tran T.C."/>
            <person name="Cha C.-J."/>
        </authorList>
    </citation>
    <scope>NUCLEOTIDE SEQUENCE [LARGE SCALE GENOMIC DNA]</scope>
    <source>
        <strain evidence="8 9">CJ43</strain>
    </source>
</reference>
<comment type="subcellular location">
    <subcellularLocation>
        <location evidence="1">Cell outer membrane</location>
    </subcellularLocation>
</comment>
<dbReference type="GO" id="GO:0015288">
    <property type="term" value="F:porin activity"/>
    <property type="evidence" value="ECO:0007669"/>
    <property type="project" value="TreeGrafter"/>
</dbReference>
<accession>A0A5C0VFX2</accession>
<dbReference type="Proteomes" id="UP000323653">
    <property type="component" value="Chromosome"/>
</dbReference>
<gene>
    <name evidence="8" type="ORF">FYC62_04115</name>
</gene>
<evidence type="ECO:0000256" key="6">
    <source>
        <dbReference type="SAM" id="Coils"/>
    </source>
</evidence>